<gene>
    <name evidence="2" type="ORF">ASILVAE211_00995</name>
</gene>
<dbReference type="InterPro" id="IPR035069">
    <property type="entry name" value="TTHA1013/TTHA0281-like"/>
</dbReference>
<dbReference type="Pfam" id="PF08972">
    <property type="entry name" value="DUF1902"/>
    <property type="match status" value="1"/>
</dbReference>
<evidence type="ECO:0000313" key="3">
    <source>
        <dbReference type="Proteomes" id="UP000708298"/>
    </source>
</evidence>
<evidence type="ECO:0000313" key="2">
    <source>
        <dbReference type="EMBL" id="MCB8873739.1"/>
    </source>
</evidence>
<dbReference type="RefSeq" id="WP_227319422.1">
    <property type="nucleotide sequence ID" value="NZ_JAESVB010000001.1"/>
</dbReference>
<proteinExistence type="predicted"/>
<accession>A0A963YN07</accession>
<dbReference type="EMBL" id="JAESVB010000001">
    <property type="protein sequence ID" value="MCB8873739.1"/>
    <property type="molecule type" value="Genomic_DNA"/>
</dbReference>
<reference evidence="2" key="1">
    <citation type="journal article" date="2021" name="Microorganisms">
        <title>Acidisoma silvae sp. nov. and Acidisomacellulosilytica sp. nov., Two Acidophilic Bacteria Isolated from Decaying Wood, Hydrolyzing Cellulose and Producing Poly-3-hydroxybutyrate.</title>
        <authorList>
            <person name="Mieszkin S."/>
            <person name="Pouder E."/>
            <person name="Uroz S."/>
            <person name="Simon-Colin C."/>
            <person name="Alain K."/>
        </authorList>
    </citation>
    <scope>NUCLEOTIDE SEQUENCE</scope>
    <source>
        <strain evidence="2">HW T2.11</strain>
    </source>
</reference>
<protein>
    <submittedName>
        <fullName evidence="2">DUF1902 domain-containing protein</fullName>
    </submittedName>
</protein>
<dbReference type="AlphaFoldDB" id="A0A963YN07"/>
<feature type="domain" description="DUF1902" evidence="1">
    <location>
        <begin position="2"/>
        <end position="71"/>
    </location>
</feature>
<dbReference type="InterPro" id="IPR015066">
    <property type="entry name" value="DUF1902"/>
</dbReference>
<dbReference type="SUPFAM" id="SSF143100">
    <property type="entry name" value="TTHA1013/TTHA0281-like"/>
    <property type="match status" value="1"/>
</dbReference>
<evidence type="ECO:0000259" key="1">
    <source>
        <dbReference type="Pfam" id="PF08972"/>
    </source>
</evidence>
<dbReference type="Gene3D" id="3.30.2390.10">
    <property type="entry name" value="TTHA1013-like"/>
    <property type="match status" value="1"/>
</dbReference>
<comment type="caution">
    <text evidence="2">The sequence shown here is derived from an EMBL/GenBank/DDBJ whole genome shotgun (WGS) entry which is preliminary data.</text>
</comment>
<name>A0A963YN07_9PROT</name>
<reference evidence="2" key="2">
    <citation type="submission" date="2021-01" db="EMBL/GenBank/DDBJ databases">
        <authorList>
            <person name="Mieszkin S."/>
            <person name="Pouder E."/>
            <person name="Alain K."/>
        </authorList>
    </citation>
    <scope>NUCLEOTIDE SEQUENCE</scope>
    <source>
        <strain evidence="2">HW T2.11</strain>
    </source>
</reference>
<dbReference type="Proteomes" id="UP000708298">
    <property type="component" value="Unassembled WGS sequence"/>
</dbReference>
<keyword evidence="3" id="KW-1185">Reference proteome</keyword>
<organism evidence="2 3">
    <name type="scientific">Acidisoma silvae</name>
    <dbReference type="NCBI Taxonomy" id="2802396"/>
    <lineage>
        <taxon>Bacteria</taxon>
        <taxon>Pseudomonadati</taxon>
        <taxon>Pseudomonadota</taxon>
        <taxon>Alphaproteobacteria</taxon>
        <taxon>Acetobacterales</taxon>
        <taxon>Acidocellaceae</taxon>
        <taxon>Acidisoma</taxon>
    </lineage>
</organism>
<sequence length="76" mass="8798">MYQIKAFWDADSRMWHGGSDELPQLAVQAPTMEDLIADVRQRIVDVLPMDQHGHRHGDPIAISFIASRSEHVQRRY</sequence>